<keyword evidence="1" id="KW-1133">Transmembrane helix</keyword>
<dbReference type="AlphaFoldDB" id="A0A285ZVV8"/>
<name>A0A285ZVV8_9SPHI</name>
<feature type="transmembrane region" description="Helical" evidence="1">
    <location>
        <begin position="92"/>
        <end position="114"/>
    </location>
</feature>
<dbReference type="InterPro" id="IPR006860">
    <property type="entry name" value="FecR"/>
</dbReference>
<protein>
    <submittedName>
        <fullName evidence="4">FecR family protein</fullName>
    </submittedName>
</protein>
<keyword evidence="1" id="KW-0472">Membrane</keyword>
<feature type="domain" description="FecR protein" evidence="2">
    <location>
        <begin position="185"/>
        <end position="281"/>
    </location>
</feature>
<dbReference type="FunFam" id="2.60.120.1440:FF:000001">
    <property type="entry name" value="Putative anti-sigma factor"/>
    <property type="match status" value="1"/>
</dbReference>
<evidence type="ECO:0000313" key="4">
    <source>
        <dbReference type="EMBL" id="SOD13780.1"/>
    </source>
</evidence>
<evidence type="ECO:0000259" key="3">
    <source>
        <dbReference type="Pfam" id="PF16344"/>
    </source>
</evidence>
<dbReference type="EMBL" id="OCMT01000002">
    <property type="protein sequence ID" value="SOD13780.1"/>
    <property type="molecule type" value="Genomic_DNA"/>
</dbReference>
<dbReference type="InterPro" id="IPR011992">
    <property type="entry name" value="EF-hand-dom_pair"/>
</dbReference>
<keyword evidence="5" id="KW-1185">Reference proteome</keyword>
<evidence type="ECO:0000313" key="5">
    <source>
        <dbReference type="Proteomes" id="UP000219281"/>
    </source>
</evidence>
<dbReference type="PANTHER" id="PTHR30273:SF2">
    <property type="entry name" value="PROTEIN FECR"/>
    <property type="match status" value="1"/>
</dbReference>
<dbReference type="InterPro" id="IPR032508">
    <property type="entry name" value="FecR_C"/>
</dbReference>
<dbReference type="Proteomes" id="UP000219281">
    <property type="component" value="Unassembled WGS sequence"/>
</dbReference>
<dbReference type="Pfam" id="PF16344">
    <property type="entry name" value="FecR_C"/>
    <property type="match status" value="1"/>
</dbReference>
<dbReference type="GO" id="GO:0016989">
    <property type="term" value="F:sigma factor antagonist activity"/>
    <property type="evidence" value="ECO:0007669"/>
    <property type="project" value="TreeGrafter"/>
</dbReference>
<dbReference type="SUPFAM" id="SSF47473">
    <property type="entry name" value="EF-hand"/>
    <property type="match status" value="1"/>
</dbReference>
<organism evidence="4 5">
    <name type="scientific">Pedobacter xixiisoli</name>
    <dbReference type="NCBI Taxonomy" id="1476464"/>
    <lineage>
        <taxon>Bacteria</taxon>
        <taxon>Pseudomonadati</taxon>
        <taxon>Bacteroidota</taxon>
        <taxon>Sphingobacteriia</taxon>
        <taxon>Sphingobacteriales</taxon>
        <taxon>Sphingobacteriaceae</taxon>
        <taxon>Pedobacter</taxon>
    </lineage>
</organism>
<accession>A0A285ZVV8</accession>
<proteinExistence type="predicted"/>
<gene>
    <name evidence="4" type="ORF">SAMN06297358_1234</name>
</gene>
<dbReference type="PANTHER" id="PTHR30273">
    <property type="entry name" value="PERIPLASMIC SIGNAL SENSOR AND SIGMA FACTOR ACTIVATOR FECR-RELATED"/>
    <property type="match status" value="1"/>
</dbReference>
<dbReference type="Gene3D" id="2.60.120.1440">
    <property type="match status" value="1"/>
</dbReference>
<sequence>MPVWKVTISKKMDKQRLKYLFGRFMDKTILPEEQDELLQVIDDNHEENFSDILYDIIDSSGNEKVSLEEWTDILSKSFLADRPAKTVRSLGFAYRWAAAAAILLLVGVVSYVSLDKNKKVEQVASVIAPGTDKAVLFLEDGSSIKLDGVELEKAIAFNPDIQSVSNGEIVYNKVEDEETKVHINTLRIPKGGQFRVVLPDATVAWLNSDSELKFPSAFDQNSREVELKGEAYFEVTSYDKKWPFIVKSSGQKVEVLGTKFNVSAYQEDSFIKTSLLEGKVKVTNEGSSQTVILKPGQEAALNINANRLTTYPSEVEESIAWKEGLFVFNNEDIHVAMGKIARWYDVEVVYKGDFKAKALWGTASRSDKLESLLNTLQATRVAKFKIEGRRILVMH</sequence>
<feature type="domain" description="Protein FecR C-terminal" evidence="3">
    <location>
        <begin position="326"/>
        <end position="393"/>
    </location>
</feature>
<reference evidence="5" key="1">
    <citation type="submission" date="2017-09" db="EMBL/GenBank/DDBJ databases">
        <authorList>
            <person name="Varghese N."/>
            <person name="Submissions S."/>
        </authorList>
    </citation>
    <scope>NUCLEOTIDE SEQUENCE [LARGE SCALE GENOMIC DNA]</scope>
    <source>
        <strain evidence="5">CGMCC 1.12803</strain>
    </source>
</reference>
<keyword evidence="1" id="KW-0812">Transmembrane</keyword>
<evidence type="ECO:0000256" key="1">
    <source>
        <dbReference type="SAM" id="Phobius"/>
    </source>
</evidence>
<dbReference type="InterPro" id="IPR012373">
    <property type="entry name" value="Ferrdict_sens_TM"/>
</dbReference>
<dbReference type="Pfam" id="PF04773">
    <property type="entry name" value="FecR"/>
    <property type="match status" value="1"/>
</dbReference>
<evidence type="ECO:0000259" key="2">
    <source>
        <dbReference type="Pfam" id="PF04773"/>
    </source>
</evidence>
<dbReference type="Gene3D" id="3.55.50.30">
    <property type="match status" value="1"/>
</dbReference>